<dbReference type="GO" id="GO:0007033">
    <property type="term" value="P:vacuole organization"/>
    <property type="evidence" value="ECO:0007669"/>
    <property type="project" value="EnsemblFungi"/>
</dbReference>
<dbReference type="Pfam" id="PF00071">
    <property type="entry name" value="Ras"/>
    <property type="match status" value="1"/>
</dbReference>
<dbReference type="GO" id="GO:0005525">
    <property type="term" value="F:GTP binding"/>
    <property type="evidence" value="ECO:0007669"/>
    <property type="project" value="InterPro"/>
</dbReference>
<reference evidence="2" key="2">
    <citation type="submission" date="2021-01" db="EMBL/GenBank/DDBJ databases">
        <authorList>
            <person name="Schikora-Tamarit M.A."/>
        </authorList>
    </citation>
    <scope>NUCLEOTIDE SEQUENCE</scope>
    <source>
        <strain evidence="2">NCAIM Y.01608</strain>
    </source>
</reference>
<evidence type="ECO:0000313" key="3">
    <source>
        <dbReference type="Proteomes" id="UP000788993"/>
    </source>
</evidence>
<dbReference type="PROSITE" id="PS51417">
    <property type="entry name" value="ARF"/>
    <property type="match status" value="1"/>
</dbReference>
<dbReference type="PROSITE" id="PS51419">
    <property type="entry name" value="RAB"/>
    <property type="match status" value="1"/>
</dbReference>
<dbReference type="SUPFAM" id="SSF52540">
    <property type="entry name" value="P-loop containing nucleoside triphosphate hydrolases"/>
    <property type="match status" value="1"/>
</dbReference>
<dbReference type="FunFam" id="3.40.50.300:FF:001329">
    <property type="entry name" value="Small GTP-binding protein, putative"/>
    <property type="match status" value="1"/>
</dbReference>
<gene>
    <name evidence="2" type="ORF">OGATHE_000026</name>
</gene>
<name>A0A1B7SPZ4_9ASCO</name>
<dbReference type="InterPro" id="IPR027417">
    <property type="entry name" value="P-loop_NTPase"/>
</dbReference>
<dbReference type="OrthoDB" id="9989112at2759"/>
<proteinExistence type="inferred from homology"/>
<dbReference type="SMART" id="SM00177">
    <property type="entry name" value="ARF"/>
    <property type="match status" value="1"/>
</dbReference>
<dbReference type="EMBL" id="JAEUBD010000013">
    <property type="protein sequence ID" value="KAH3678758.1"/>
    <property type="molecule type" value="Genomic_DNA"/>
</dbReference>
<dbReference type="CDD" id="cd00154">
    <property type="entry name" value="Rab"/>
    <property type="match status" value="1"/>
</dbReference>
<protein>
    <submittedName>
        <fullName evidence="2">Uncharacterized protein</fullName>
    </submittedName>
</protein>
<dbReference type="Gene3D" id="3.40.50.300">
    <property type="entry name" value="P-loop containing nucleotide triphosphate hydrolases"/>
    <property type="match status" value="1"/>
</dbReference>
<dbReference type="InterPro" id="IPR001806">
    <property type="entry name" value="Small_GTPase"/>
</dbReference>
<evidence type="ECO:0000313" key="2">
    <source>
        <dbReference type="EMBL" id="KAH3678758.1"/>
    </source>
</evidence>
<reference evidence="2" key="1">
    <citation type="journal article" date="2021" name="Open Biol.">
        <title>Shared evolutionary footprints suggest mitochondrial oxidative damage underlies multiple complex I losses in fungi.</title>
        <authorList>
            <person name="Schikora-Tamarit M.A."/>
            <person name="Marcet-Houben M."/>
            <person name="Nosek J."/>
            <person name="Gabaldon T."/>
        </authorList>
    </citation>
    <scope>NUCLEOTIDE SEQUENCE</scope>
    <source>
        <strain evidence="2">NCAIM Y.01608</strain>
    </source>
</reference>
<dbReference type="SMART" id="SM00176">
    <property type="entry name" value="RAN"/>
    <property type="match status" value="1"/>
</dbReference>
<dbReference type="Proteomes" id="UP000788993">
    <property type="component" value="Unassembled WGS sequence"/>
</dbReference>
<dbReference type="SMART" id="SM00173">
    <property type="entry name" value="RAS"/>
    <property type="match status" value="1"/>
</dbReference>
<dbReference type="AlphaFoldDB" id="A0A1B7SPZ4"/>
<dbReference type="InterPro" id="IPR005225">
    <property type="entry name" value="Small_GTP-bd"/>
</dbReference>
<evidence type="ECO:0000256" key="1">
    <source>
        <dbReference type="ARBA" id="ARBA00006270"/>
    </source>
</evidence>
<organism evidence="2 3">
    <name type="scientific">Ogataea polymorpha</name>
    <dbReference type="NCBI Taxonomy" id="460523"/>
    <lineage>
        <taxon>Eukaryota</taxon>
        <taxon>Fungi</taxon>
        <taxon>Dikarya</taxon>
        <taxon>Ascomycota</taxon>
        <taxon>Saccharomycotina</taxon>
        <taxon>Pichiomycetes</taxon>
        <taxon>Pichiales</taxon>
        <taxon>Pichiaceae</taxon>
        <taxon>Ogataea</taxon>
    </lineage>
</organism>
<dbReference type="SMART" id="SM00175">
    <property type="entry name" value="RAB"/>
    <property type="match status" value="1"/>
</dbReference>
<comment type="caution">
    <text evidence="2">The sequence shown here is derived from an EMBL/GenBank/DDBJ whole genome shotgun (WGS) entry which is preliminary data.</text>
</comment>
<accession>A0A1B7SPZ4</accession>
<dbReference type="PRINTS" id="PR00449">
    <property type="entry name" value="RASTRNSFRMNG"/>
</dbReference>
<sequence length="229" mass="24658">MKKTSLSSLDSRSTIPRTREQYEYLAKVVLIGSSGSGKTSLLHRYVSRDWKAVSQTIGVGFASKVAVVDGSTRVKLQIWDTAGQERFRALTRSYYRGASGVVVVFDFSSRASFQDVSEFMQDVKSMTPPDSCVVLVGNKNDLPEAVSRSEIAGLVDSSSVMLGRTVQFVSASALDNSNVDTVFETVAGSLVTKIELGQIDPQDPASGVQYGDLSYDAITLATAQPSKCC</sequence>
<dbReference type="RefSeq" id="XP_018213222.1">
    <property type="nucleotide sequence ID" value="XM_018355489.1"/>
</dbReference>
<dbReference type="PROSITE" id="PS51421">
    <property type="entry name" value="RAS"/>
    <property type="match status" value="1"/>
</dbReference>
<dbReference type="GO" id="GO:0003924">
    <property type="term" value="F:GTPase activity"/>
    <property type="evidence" value="ECO:0007669"/>
    <property type="project" value="InterPro"/>
</dbReference>
<dbReference type="InterPro" id="IPR050209">
    <property type="entry name" value="Rab_GTPases_membrane_traffic"/>
</dbReference>
<keyword evidence="3" id="KW-1185">Reference proteome</keyword>
<dbReference type="PROSITE" id="PS51420">
    <property type="entry name" value="RHO"/>
    <property type="match status" value="1"/>
</dbReference>
<dbReference type="SMART" id="SM00174">
    <property type="entry name" value="RHO"/>
    <property type="match status" value="1"/>
</dbReference>
<dbReference type="PANTHER" id="PTHR47979">
    <property type="entry name" value="DRAB11-RELATED"/>
    <property type="match status" value="1"/>
</dbReference>
<dbReference type="NCBIfam" id="TIGR00231">
    <property type="entry name" value="small_GTP"/>
    <property type="match status" value="1"/>
</dbReference>
<comment type="similarity">
    <text evidence="1">Belongs to the small GTPase superfamily. Rab family.</text>
</comment>